<name>A0A4R4RQI5_9ACTN</name>
<dbReference type="SUPFAM" id="SSF54285">
    <property type="entry name" value="MoaD/ThiS"/>
    <property type="match status" value="1"/>
</dbReference>
<dbReference type="OrthoDB" id="4331766at2"/>
<protein>
    <submittedName>
        <fullName evidence="2">MoaD/ThiS family protein</fullName>
    </submittedName>
</protein>
<sequence length="102" mass="10260">MAKVTLHYWAAIRAAAGIPEEVVDAGTLAEALAAARAAHAGNPRFATVLDICAVVVDGTPAGSRDRSAIALHDGSAVELLPPFAGGSSPRVTSWPGPTTSEG</sequence>
<reference evidence="2 3" key="1">
    <citation type="submission" date="2019-02" db="EMBL/GenBank/DDBJ databases">
        <title>Draft genome sequences of novel Actinobacteria.</title>
        <authorList>
            <person name="Sahin N."/>
            <person name="Ay H."/>
            <person name="Saygin H."/>
        </authorList>
    </citation>
    <scope>NUCLEOTIDE SEQUENCE [LARGE SCALE GENOMIC DNA]</scope>
    <source>
        <strain evidence="2 3">KC603</strain>
    </source>
</reference>
<dbReference type="Pfam" id="PF02597">
    <property type="entry name" value="ThiS"/>
    <property type="match status" value="1"/>
</dbReference>
<evidence type="ECO:0000313" key="2">
    <source>
        <dbReference type="EMBL" id="TDC52181.1"/>
    </source>
</evidence>
<dbReference type="Proteomes" id="UP000295621">
    <property type="component" value="Unassembled WGS sequence"/>
</dbReference>
<feature type="compositionally biased region" description="Polar residues" evidence="1">
    <location>
        <begin position="89"/>
        <end position="102"/>
    </location>
</feature>
<dbReference type="InterPro" id="IPR016155">
    <property type="entry name" value="Mopterin_synth/thiamin_S_b"/>
</dbReference>
<evidence type="ECO:0000313" key="3">
    <source>
        <dbReference type="Proteomes" id="UP000295621"/>
    </source>
</evidence>
<gene>
    <name evidence="2" type="ORF">E1212_10105</name>
</gene>
<comment type="caution">
    <text evidence="2">The sequence shown here is derived from an EMBL/GenBank/DDBJ whole genome shotgun (WGS) entry which is preliminary data.</text>
</comment>
<evidence type="ECO:0000256" key="1">
    <source>
        <dbReference type="SAM" id="MobiDB-lite"/>
    </source>
</evidence>
<dbReference type="RefSeq" id="WP_131981900.1">
    <property type="nucleotide sequence ID" value="NZ_SMKL01000017.1"/>
</dbReference>
<dbReference type="Gene3D" id="3.10.20.30">
    <property type="match status" value="1"/>
</dbReference>
<dbReference type="EMBL" id="SMKL01000017">
    <property type="protein sequence ID" value="TDC52181.1"/>
    <property type="molecule type" value="Genomic_DNA"/>
</dbReference>
<dbReference type="InterPro" id="IPR003749">
    <property type="entry name" value="ThiS/MoaD-like"/>
</dbReference>
<feature type="region of interest" description="Disordered" evidence="1">
    <location>
        <begin position="82"/>
        <end position="102"/>
    </location>
</feature>
<keyword evidence="3" id="KW-1185">Reference proteome</keyword>
<dbReference type="AlphaFoldDB" id="A0A4R4RQI5"/>
<dbReference type="InterPro" id="IPR012675">
    <property type="entry name" value="Beta-grasp_dom_sf"/>
</dbReference>
<accession>A0A4R4RQI5</accession>
<proteinExistence type="predicted"/>
<organism evidence="2 3">
    <name type="scientific">Jiangella ureilytica</name>
    <dbReference type="NCBI Taxonomy" id="2530374"/>
    <lineage>
        <taxon>Bacteria</taxon>
        <taxon>Bacillati</taxon>
        <taxon>Actinomycetota</taxon>
        <taxon>Actinomycetes</taxon>
        <taxon>Jiangellales</taxon>
        <taxon>Jiangellaceae</taxon>
        <taxon>Jiangella</taxon>
    </lineage>
</organism>